<proteinExistence type="predicted"/>
<organism evidence="1 2">
    <name type="scientific">Clarias magur</name>
    <name type="common">Asian catfish</name>
    <name type="synonym">Macropteronotus magur</name>
    <dbReference type="NCBI Taxonomy" id="1594786"/>
    <lineage>
        <taxon>Eukaryota</taxon>
        <taxon>Metazoa</taxon>
        <taxon>Chordata</taxon>
        <taxon>Craniata</taxon>
        <taxon>Vertebrata</taxon>
        <taxon>Euteleostomi</taxon>
        <taxon>Actinopterygii</taxon>
        <taxon>Neopterygii</taxon>
        <taxon>Teleostei</taxon>
        <taxon>Ostariophysi</taxon>
        <taxon>Siluriformes</taxon>
        <taxon>Clariidae</taxon>
        <taxon>Clarias</taxon>
    </lineage>
</organism>
<accession>A0A8J4TGT8</accession>
<keyword evidence="2" id="KW-1185">Reference proteome</keyword>
<gene>
    <name evidence="1" type="primary">pcbab</name>
    <name evidence="1" type="ORF">DAT39_015162</name>
</gene>
<protein>
    <submittedName>
        <fullName evidence="1">N-(5-amino-5-carboxypentanoyl)-L-cysteinyl-D-valine synthase</fullName>
    </submittedName>
</protein>
<sequence>MVVPDNHPGKRRAGENDLFKRGGDSAISSHSFPYCHSAAGCVYPCGIVFMPFALECTHVSLLRSLPRHISVSEKGQKGKLWLTLAAMNLANRFYEHGPLHAANSSVLSLRGAGKGDS</sequence>
<dbReference type="EMBL" id="QNUK01000339">
    <property type="protein sequence ID" value="KAF5895135.1"/>
    <property type="molecule type" value="Genomic_DNA"/>
</dbReference>
<name>A0A8J4TGT8_CLAMG</name>
<comment type="caution">
    <text evidence="1">The sequence shown here is derived from an EMBL/GenBank/DDBJ whole genome shotgun (WGS) entry which is preliminary data.</text>
</comment>
<evidence type="ECO:0000313" key="1">
    <source>
        <dbReference type="EMBL" id="KAF5895135.1"/>
    </source>
</evidence>
<evidence type="ECO:0000313" key="2">
    <source>
        <dbReference type="Proteomes" id="UP000727407"/>
    </source>
</evidence>
<reference evidence="1" key="1">
    <citation type="submission" date="2020-07" db="EMBL/GenBank/DDBJ databases">
        <title>Clarias magur genome sequencing, assembly and annotation.</title>
        <authorList>
            <person name="Kushwaha B."/>
            <person name="Kumar R."/>
            <person name="Das P."/>
            <person name="Joshi C.G."/>
            <person name="Kumar D."/>
            <person name="Nagpure N.S."/>
            <person name="Pandey M."/>
            <person name="Agarwal S."/>
            <person name="Srivastava S."/>
            <person name="Singh M."/>
            <person name="Sahoo L."/>
            <person name="Jayasankar P."/>
            <person name="Meher P.K."/>
            <person name="Koringa P.G."/>
            <person name="Iquebal M.A."/>
            <person name="Das S.P."/>
            <person name="Bit A."/>
            <person name="Patnaik S."/>
            <person name="Patel N."/>
            <person name="Shah T.M."/>
            <person name="Hinsu A."/>
            <person name="Jena J.K."/>
        </authorList>
    </citation>
    <scope>NUCLEOTIDE SEQUENCE</scope>
    <source>
        <strain evidence="1">CIFAMagur01</strain>
        <tissue evidence="1">Testis</tissue>
    </source>
</reference>
<dbReference type="AlphaFoldDB" id="A0A8J4TGT8"/>
<dbReference type="Proteomes" id="UP000727407">
    <property type="component" value="Unassembled WGS sequence"/>
</dbReference>